<sequence length="448" mass="49958">MTPNNFLFLLLLSLIPPSCALTEYIGDNVTIVATSVQPCHLFGDPDLLGVGFRASFYISWAVGLLGLLLGALEEMKAPRLGFNILLLTLTIILIRNTTLGSLALLEWYIVMGLAVISANALFTVSMQPYELAVEDESESHSQPLDNSSRHPSPSRNNDAVERRESVQPEDSTNNQEAATNGGTQPLLEANPDLAELKRMLLRIMRSLQVGFYSDPLGFGFLVLLYGVISCCLPWLYFIESTSGHKEGCAVPIFLFGTWDMFNKHWQIFLKVFAVLGVLLGALYILLGSYMVYRGIKMWKEYALTLESMKERRYSGIKLLRLDVGNFKRALDGGKTRAVPETQMAYQQLATAIQWARRQEEAAAEDEKQARNLVERASKLMEQYWEQNFLLLVVRGVLFVGLAVSGSLSIWFIEKTIDKNHIDMDDDLGSSNGQLLALLVAVLTAANFL</sequence>
<comment type="caution">
    <text evidence="5">The sequence shown here is derived from an EMBL/GenBank/DDBJ whole genome shotgun (WGS) entry which is preliminary data.</text>
</comment>
<reference evidence="5 6" key="1">
    <citation type="submission" date="2020-05" db="EMBL/GenBank/DDBJ databases">
        <title>Identification and distribution of gene clusters putatively required for synthesis of sphingolipid metabolism inhibitors in phylogenetically diverse species of the filamentous fungus Fusarium.</title>
        <authorList>
            <person name="Kim H.-S."/>
            <person name="Busman M."/>
            <person name="Brown D.W."/>
            <person name="Divon H."/>
            <person name="Uhlig S."/>
            <person name="Proctor R.H."/>
        </authorList>
    </citation>
    <scope>NUCLEOTIDE SEQUENCE [LARGE SCALE GENOMIC DNA]</scope>
    <source>
        <strain evidence="5 6">NRRL 66235</strain>
    </source>
</reference>
<organism evidence="5 6">
    <name type="scientific">Fusarium mundagurra</name>
    <dbReference type="NCBI Taxonomy" id="1567541"/>
    <lineage>
        <taxon>Eukaryota</taxon>
        <taxon>Fungi</taxon>
        <taxon>Dikarya</taxon>
        <taxon>Ascomycota</taxon>
        <taxon>Pezizomycotina</taxon>
        <taxon>Sordariomycetes</taxon>
        <taxon>Hypocreomycetidae</taxon>
        <taxon>Hypocreales</taxon>
        <taxon>Nectriaceae</taxon>
        <taxon>Fusarium</taxon>
        <taxon>Fusarium fujikuroi species complex</taxon>
    </lineage>
</organism>
<dbReference type="OrthoDB" id="3945378at2759"/>
<protein>
    <submittedName>
        <fullName evidence="5">Uncharacterized protein</fullName>
    </submittedName>
</protein>
<feature type="compositionally biased region" description="Polar residues" evidence="2">
    <location>
        <begin position="168"/>
        <end position="183"/>
    </location>
</feature>
<feature type="transmembrane region" description="Helical" evidence="3">
    <location>
        <begin position="267"/>
        <end position="292"/>
    </location>
</feature>
<dbReference type="AlphaFoldDB" id="A0A8H5Z0S7"/>
<keyword evidence="3" id="KW-0472">Membrane</keyword>
<feature type="transmembrane region" description="Helical" evidence="3">
    <location>
        <begin position="209"/>
        <end position="236"/>
    </location>
</feature>
<accession>A0A8H5Z0S7</accession>
<evidence type="ECO:0000256" key="4">
    <source>
        <dbReference type="SAM" id="SignalP"/>
    </source>
</evidence>
<feature type="transmembrane region" description="Helical" evidence="3">
    <location>
        <begin position="104"/>
        <end position="122"/>
    </location>
</feature>
<name>A0A8H5Z0S7_9HYPO</name>
<evidence type="ECO:0000256" key="1">
    <source>
        <dbReference type="SAM" id="Coils"/>
    </source>
</evidence>
<evidence type="ECO:0000256" key="2">
    <source>
        <dbReference type="SAM" id="MobiDB-lite"/>
    </source>
</evidence>
<keyword evidence="4" id="KW-0732">Signal</keyword>
<keyword evidence="1" id="KW-0175">Coiled coil</keyword>
<feature type="coiled-coil region" evidence="1">
    <location>
        <begin position="355"/>
        <end position="382"/>
    </location>
</feature>
<feature type="transmembrane region" description="Helical" evidence="3">
    <location>
        <begin position="54"/>
        <end position="73"/>
    </location>
</feature>
<feature type="region of interest" description="Disordered" evidence="2">
    <location>
        <begin position="135"/>
        <end position="187"/>
    </location>
</feature>
<dbReference type="EMBL" id="JAAOAN010000091">
    <property type="protein sequence ID" value="KAF5722178.1"/>
    <property type="molecule type" value="Genomic_DNA"/>
</dbReference>
<evidence type="ECO:0000256" key="3">
    <source>
        <dbReference type="SAM" id="Phobius"/>
    </source>
</evidence>
<evidence type="ECO:0000313" key="5">
    <source>
        <dbReference type="EMBL" id="KAF5722178.1"/>
    </source>
</evidence>
<keyword evidence="6" id="KW-1185">Reference proteome</keyword>
<dbReference type="Proteomes" id="UP000544331">
    <property type="component" value="Unassembled WGS sequence"/>
</dbReference>
<feature type="transmembrane region" description="Helical" evidence="3">
    <location>
        <begin position="80"/>
        <end position="98"/>
    </location>
</feature>
<gene>
    <name evidence="5" type="ORF">FMUND_3100</name>
</gene>
<proteinExistence type="predicted"/>
<feature type="chain" id="PRO_5034712881" evidence="4">
    <location>
        <begin position="21"/>
        <end position="448"/>
    </location>
</feature>
<feature type="signal peptide" evidence="4">
    <location>
        <begin position="1"/>
        <end position="20"/>
    </location>
</feature>
<keyword evidence="3" id="KW-1133">Transmembrane helix</keyword>
<evidence type="ECO:0000313" key="6">
    <source>
        <dbReference type="Proteomes" id="UP000544331"/>
    </source>
</evidence>
<feature type="transmembrane region" description="Helical" evidence="3">
    <location>
        <begin position="388"/>
        <end position="412"/>
    </location>
</feature>
<keyword evidence="3" id="KW-0812">Transmembrane</keyword>